<dbReference type="InterPro" id="IPR041373">
    <property type="entry name" value="RT_RNaseH"/>
</dbReference>
<evidence type="ECO:0000256" key="2">
    <source>
        <dbReference type="ARBA" id="ARBA00022695"/>
    </source>
</evidence>
<dbReference type="GO" id="GO:0003964">
    <property type="term" value="F:RNA-directed DNA polymerase activity"/>
    <property type="evidence" value="ECO:0007669"/>
    <property type="project" value="UniProtKB-KW"/>
</dbReference>
<dbReference type="InterPro" id="IPR045358">
    <property type="entry name" value="Ty3_capsid"/>
</dbReference>
<evidence type="ECO:0000256" key="3">
    <source>
        <dbReference type="ARBA" id="ARBA00022722"/>
    </source>
</evidence>
<dbReference type="Pfam" id="PF17917">
    <property type="entry name" value="RT_RNaseH"/>
    <property type="match status" value="1"/>
</dbReference>
<evidence type="ECO:0000256" key="6">
    <source>
        <dbReference type="ARBA" id="ARBA00022918"/>
    </source>
</evidence>
<dbReference type="EMBL" id="BQNB010008880">
    <property type="protein sequence ID" value="GJS55610.1"/>
    <property type="molecule type" value="Genomic_DNA"/>
</dbReference>
<keyword evidence="5" id="KW-0378">Hydrolase</keyword>
<dbReference type="Pfam" id="PF08284">
    <property type="entry name" value="RVP_2"/>
    <property type="match status" value="1"/>
</dbReference>
<dbReference type="Gene3D" id="2.40.70.10">
    <property type="entry name" value="Acid Proteases"/>
    <property type="match status" value="1"/>
</dbReference>
<feature type="domain" description="Ty3 transposon capsid-like protein" evidence="9">
    <location>
        <begin position="272"/>
        <end position="406"/>
    </location>
</feature>
<evidence type="ECO:0000256" key="7">
    <source>
        <dbReference type="SAM" id="MobiDB-lite"/>
    </source>
</evidence>
<dbReference type="InterPro" id="IPR021109">
    <property type="entry name" value="Peptidase_aspartic_dom_sf"/>
</dbReference>
<dbReference type="InterPro" id="IPR043502">
    <property type="entry name" value="DNA/RNA_pol_sf"/>
</dbReference>
<dbReference type="SUPFAM" id="SSF50630">
    <property type="entry name" value="Acid proteases"/>
    <property type="match status" value="1"/>
</dbReference>
<keyword evidence="3" id="KW-0540">Nuclease</keyword>
<evidence type="ECO:0000313" key="10">
    <source>
        <dbReference type="EMBL" id="GJS55610.1"/>
    </source>
</evidence>
<feature type="compositionally biased region" description="Low complexity" evidence="7">
    <location>
        <begin position="202"/>
        <end position="213"/>
    </location>
</feature>
<evidence type="ECO:0000259" key="9">
    <source>
        <dbReference type="Pfam" id="PF19259"/>
    </source>
</evidence>
<keyword evidence="11" id="KW-1185">Reference proteome</keyword>
<feature type="region of interest" description="Disordered" evidence="7">
    <location>
        <begin position="175"/>
        <end position="227"/>
    </location>
</feature>
<dbReference type="PANTHER" id="PTHR34072:SF52">
    <property type="entry name" value="RIBONUCLEASE H"/>
    <property type="match status" value="1"/>
</dbReference>
<keyword evidence="6 10" id="KW-0695">RNA-directed DNA polymerase</keyword>
<feature type="region of interest" description="Disordered" evidence="7">
    <location>
        <begin position="23"/>
        <end position="52"/>
    </location>
</feature>
<reference evidence="10" key="2">
    <citation type="submission" date="2022-01" db="EMBL/GenBank/DDBJ databases">
        <authorList>
            <person name="Yamashiro T."/>
            <person name="Shiraishi A."/>
            <person name="Satake H."/>
            <person name="Nakayama K."/>
        </authorList>
    </citation>
    <scope>NUCLEOTIDE SEQUENCE</scope>
</reference>
<organism evidence="10 11">
    <name type="scientific">Tanacetum coccineum</name>
    <dbReference type="NCBI Taxonomy" id="301880"/>
    <lineage>
        <taxon>Eukaryota</taxon>
        <taxon>Viridiplantae</taxon>
        <taxon>Streptophyta</taxon>
        <taxon>Embryophyta</taxon>
        <taxon>Tracheophyta</taxon>
        <taxon>Spermatophyta</taxon>
        <taxon>Magnoliopsida</taxon>
        <taxon>eudicotyledons</taxon>
        <taxon>Gunneridae</taxon>
        <taxon>Pentapetalae</taxon>
        <taxon>asterids</taxon>
        <taxon>campanulids</taxon>
        <taxon>Asterales</taxon>
        <taxon>Asteraceae</taxon>
        <taxon>Asteroideae</taxon>
        <taxon>Anthemideae</taxon>
        <taxon>Anthemidinae</taxon>
        <taxon>Tanacetum</taxon>
    </lineage>
</organism>
<dbReference type="PANTHER" id="PTHR34072">
    <property type="entry name" value="ENZYMATIC POLYPROTEIN-RELATED"/>
    <property type="match status" value="1"/>
</dbReference>
<evidence type="ECO:0000256" key="5">
    <source>
        <dbReference type="ARBA" id="ARBA00022801"/>
    </source>
</evidence>
<protein>
    <submittedName>
        <fullName evidence="10">Reverse transcriptase domain-containing protein</fullName>
    </submittedName>
</protein>
<proteinExistence type="predicted"/>
<dbReference type="Pfam" id="PF19259">
    <property type="entry name" value="Ty3_capsid"/>
    <property type="match status" value="1"/>
</dbReference>
<accession>A0ABQ4WRT9</accession>
<gene>
    <name evidence="10" type="ORF">Tco_0628972</name>
</gene>
<evidence type="ECO:0000256" key="1">
    <source>
        <dbReference type="ARBA" id="ARBA00022679"/>
    </source>
</evidence>
<evidence type="ECO:0000256" key="4">
    <source>
        <dbReference type="ARBA" id="ARBA00022759"/>
    </source>
</evidence>
<dbReference type="Proteomes" id="UP001151760">
    <property type="component" value="Unassembled WGS sequence"/>
</dbReference>
<dbReference type="SUPFAM" id="SSF56672">
    <property type="entry name" value="DNA/RNA polymerases"/>
    <property type="match status" value="1"/>
</dbReference>
<dbReference type="CDD" id="cd09274">
    <property type="entry name" value="RNase_HI_RT_Ty3"/>
    <property type="match status" value="1"/>
</dbReference>
<keyword evidence="4" id="KW-0255">Endonuclease</keyword>
<dbReference type="CDD" id="cd00303">
    <property type="entry name" value="retropepsin_like"/>
    <property type="match status" value="1"/>
</dbReference>
<feature type="domain" description="Reverse transcriptase RNase H-like" evidence="8">
    <location>
        <begin position="626"/>
        <end position="719"/>
    </location>
</feature>
<keyword evidence="2" id="KW-0548">Nucleotidyltransferase</keyword>
<comment type="caution">
    <text evidence="10">The sequence shown here is derived from an EMBL/GenBank/DDBJ whole genome shotgun (WGS) entry which is preliminary data.</text>
</comment>
<evidence type="ECO:0000313" key="11">
    <source>
        <dbReference type="Proteomes" id="UP001151760"/>
    </source>
</evidence>
<name>A0ABQ4WRT9_9ASTR</name>
<keyword evidence="1" id="KW-0808">Transferase</keyword>
<sequence>MSTPDYIYPIIIPSDSNVEDAFSSINTPDYIPASPDYSPALPENTSSDSSEDLSKDLLASLAISPFHDDPYMKVMQAYNATNNESPIPPPRAPFAPSPVLPPSLMLPPLPLFDPLIFLSFRGDSVTSETSPFPITLLYGFLRPTSDELPLLVHEAYEDKIEGLVKDFYSRDDHRGYPDIKHMIPPTPPRDTEPPIESPIPLSPSLSVGSSSPVRMAPKRTSTSATPAMTQAAIRKLVADSVVVALEAQATTMANADNTNRNTGPRETTVDCKVKFATGTLTKEALSWWNSFAKPIGIKEAYKITWSEFKKLLMKKYCPRIKVKKMEDEFYNLTVKGNDIKTYVRRFQELAVLCPTMVPNSEKLMEVFIGGLSRSIEGNITASNPQTLEEAINITQRLIDMKKGHYRNQCPKANNNAHGRAYLLRDKNAHQDPNVVTGMFLLNQHLARVLFDSGADKSFVSISLASMLNIPPIILDTTYDIEMADGNVVGTNTIIQGCTLFLLNQPYEIDLMSIKLGSFDIVIGMDWLSKYNSIIIYDEKVVHIPIDGENLIIRAQVMEKKSDEKRLEDIPVVREFPKVFPEDLPGLPPIRQHIWGENQESAFQLLKQKLCEAPILALPEGNNDFSFVYYDASHQGLGAVLMQREKVTAYASRQLKPHEENNTTHDLELGVVVFALKIQRHYLYGTKCTMFTDHKSLQHILDQKELNIRQCRWLEFLADYDCEIRYHPGKANVVADALSQKERIKPL</sequence>
<evidence type="ECO:0000259" key="8">
    <source>
        <dbReference type="Pfam" id="PF17917"/>
    </source>
</evidence>
<reference evidence="10" key="1">
    <citation type="journal article" date="2022" name="Int. J. Mol. Sci.">
        <title>Draft Genome of Tanacetum Coccineum: Genomic Comparison of Closely Related Tanacetum-Family Plants.</title>
        <authorList>
            <person name="Yamashiro T."/>
            <person name="Shiraishi A."/>
            <person name="Nakayama K."/>
            <person name="Satake H."/>
        </authorList>
    </citation>
    <scope>NUCLEOTIDE SEQUENCE</scope>
</reference>